<keyword evidence="13" id="KW-1185">Reference proteome</keyword>
<feature type="region of interest" description="Disordered" evidence="8">
    <location>
        <begin position="1039"/>
        <end position="1060"/>
    </location>
</feature>
<feature type="transmembrane region" description="Helical" evidence="9">
    <location>
        <begin position="409"/>
        <end position="427"/>
    </location>
</feature>
<dbReference type="PROSITE" id="PS50110">
    <property type="entry name" value="RESPONSE_REGULATORY"/>
    <property type="match status" value="1"/>
</dbReference>
<feature type="transmembrane region" description="Helical" evidence="9">
    <location>
        <begin position="239"/>
        <end position="258"/>
    </location>
</feature>
<keyword evidence="9" id="KW-1133">Transmembrane helix</keyword>
<accession>A0A266Q1X8</accession>
<gene>
    <name evidence="12" type="ORF">CBP51_18725</name>
</gene>
<keyword evidence="4" id="KW-0808">Transferase</keyword>
<feature type="transmembrane region" description="Helical" evidence="9">
    <location>
        <begin position="107"/>
        <end position="130"/>
    </location>
</feature>
<keyword evidence="9" id="KW-0472">Membrane</keyword>
<dbReference type="Pfam" id="PF02518">
    <property type="entry name" value="HATPase_c"/>
    <property type="match status" value="1"/>
</dbReference>
<evidence type="ECO:0000256" key="3">
    <source>
        <dbReference type="ARBA" id="ARBA00022553"/>
    </source>
</evidence>
<dbReference type="InterPro" id="IPR001789">
    <property type="entry name" value="Sig_transdc_resp-reg_receiver"/>
</dbReference>
<keyword evidence="3 7" id="KW-0597">Phosphoprotein</keyword>
<dbReference type="Pfam" id="PF00512">
    <property type="entry name" value="HisKA"/>
    <property type="match status" value="1"/>
</dbReference>
<dbReference type="InterPro" id="IPR036890">
    <property type="entry name" value="HATPase_C_sf"/>
</dbReference>
<dbReference type="CDD" id="cd16922">
    <property type="entry name" value="HATPase_EvgS-ArcB-TorS-like"/>
    <property type="match status" value="1"/>
</dbReference>
<dbReference type="InterPro" id="IPR003661">
    <property type="entry name" value="HisK_dim/P_dom"/>
</dbReference>
<evidence type="ECO:0000256" key="4">
    <source>
        <dbReference type="ARBA" id="ARBA00022679"/>
    </source>
</evidence>
<reference evidence="13" key="1">
    <citation type="submission" date="2017-05" db="EMBL/GenBank/DDBJ databases">
        <authorList>
            <person name="Barney B.M."/>
        </authorList>
    </citation>
    <scope>NUCLEOTIDE SEQUENCE [LARGE SCALE GENOMIC DNA]</scope>
    <source>
        <strain evidence="13">PSBB022</strain>
    </source>
</reference>
<evidence type="ECO:0000313" key="13">
    <source>
        <dbReference type="Proteomes" id="UP000216101"/>
    </source>
</evidence>
<evidence type="ECO:0000259" key="10">
    <source>
        <dbReference type="PROSITE" id="PS50109"/>
    </source>
</evidence>
<dbReference type="FunFam" id="3.30.565.10:FF:000010">
    <property type="entry name" value="Sensor histidine kinase RcsC"/>
    <property type="match status" value="1"/>
</dbReference>
<evidence type="ECO:0000313" key="12">
    <source>
        <dbReference type="EMBL" id="OZY83852.1"/>
    </source>
</evidence>
<sequence length="1196" mass="131585">MTAKQHIFRVRRNYNQWVANQTLEDYALRFTAKSARRWSAARVATTALGAISFLALEAIGGAITLHYGFDNAVAAILAVSSIIFLTAIPISYYAAKYGVDIDLLTRGAGFGYIGSTITSLIYASFTFIFFALEAAIMAMALDLLFDIPLAWGYLISSVVIIPLVTHGITFISRFQLWTQPLWLTLQLLPFMFIIYADASAVESWTAFAGTPPLDANTAALNGSTASAESLAAATPATGVSILLFGAASAVIFSLIAQIGEQVDFLRFLPEPNAKTRWRWWAALIAGGPGWIVIGAIKILAGSFLAVLALNHGIGMEEAADPTRMYMVAFTYITSSPEVALSVAGIFVILSQLKINVTNAYAGSIAWSNFFSRLTHSHPGRVVWLVFNVAIALLLMELGVYRALEQTLGFYGIVAVAWLGSLVADLVINKPLGLSPKHIEFKRAHLYDINPVGVGSMLIASVMGIVCHAGVLGDIAQALSHFIALGLALICAPLIAIVTRGRYYLARPVTSISDVEQLRYHAHHQATVSCCICEHKFEYEDMTYCPAYAGDICSLCCSLDARCQDYCKPDAGYVHQVGNFLKRFLPESIGDNINSRLGHFIILVVVINGLSAILLSLIYFQTPIDAPETAALLEATLWKVFFLLVIITGVVSWLFVLAHESRVVAQEESQRQTRLLMEEIEAHERTDRALQTAKEQAEAANLAKSRYLTGISHELRSPLNAVLGYAQLLEKASDIPASRKDALGVIRRSGEHLADLIEGLLDISKIEAGRLDLHQDQVRLSLLLEQLVHMFRLQAEAKGLEFIYECQDRLPELVRTDEKRLRQILINLLSNAVKYTNKGKVVFKLRYRSQVAEFTVTDTGEGIAAENMERIFRPFERVHRPGSTATGTGLGLTITRLLCEIMGGDIAVTSKLGQGSQFKASLMLASITNPQRESITAPVQTIYGYQGAVRRLLLVDDDASHRQLMRAMLSPLGFDIIDMDNPLAVVTRYKDEVAQGTAPDLIMLDVSMPEMSGWQVAEQLRAQDYHGPILMVSADASEGKEHLANTHHAQEPQTDAPQPPLHNAYVIKPVRLPLLLDHIGSLLKLTWCYEKTTSPTAVQSFTPATAHSSEQQIIATDTHHSQAQPLSITDEALQQLKQLAAIGHKKGLLEHIQQLQNSSHHNKNSPWLQQLQQLSTHFQFEKVIELIDDYCAAELTH</sequence>
<dbReference type="Pfam" id="PF00072">
    <property type="entry name" value="Response_reg"/>
    <property type="match status" value="1"/>
</dbReference>
<dbReference type="Proteomes" id="UP000216101">
    <property type="component" value="Unassembled WGS sequence"/>
</dbReference>
<dbReference type="InterPro" id="IPR003594">
    <property type="entry name" value="HATPase_dom"/>
</dbReference>
<dbReference type="STRING" id="1209072.GCA_000766945_03178"/>
<keyword evidence="5 12" id="KW-0418">Kinase</keyword>
<feature type="transmembrane region" description="Helical" evidence="9">
    <location>
        <begin position="181"/>
        <end position="201"/>
    </location>
</feature>
<feature type="transmembrane region" description="Helical" evidence="9">
    <location>
        <begin position="43"/>
        <end position="67"/>
    </location>
</feature>
<evidence type="ECO:0000259" key="11">
    <source>
        <dbReference type="PROSITE" id="PS50110"/>
    </source>
</evidence>
<feature type="transmembrane region" description="Helical" evidence="9">
    <location>
        <begin position="150"/>
        <end position="169"/>
    </location>
</feature>
<feature type="transmembrane region" description="Helical" evidence="9">
    <location>
        <begin position="639"/>
        <end position="657"/>
    </location>
</feature>
<protein>
    <recommendedName>
        <fullName evidence="2">histidine kinase</fullName>
        <ecNumber evidence="2">2.7.13.3</ecNumber>
    </recommendedName>
</protein>
<dbReference type="SMART" id="SM00448">
    <property type="entry name" value="REC"/>
    <property type="match status" value="1"/>
</dbReference>
<feature type="domain" description="Response regulatory" evidence="11">
    <location>
        <begin position="950"/>
        <end position="1082"/>
    </location>
</feature>
<evidence type="ECO:0000256" key="1">
    <source>
        <dbReference type="ARBA" id="ARBA00000085"/>
    </source>
</evidence>
<dbReference type="GO" id="GO:0000155">
    <property type="term" value="F:phosphorelay sensor kinase activity"/>
    <property type="evidence" value="ECO:0007669"/>
    <property type="project" value="InterPro"/>
</dbReference>
<evidence type="ECO:0000256" key="2">
    <source>
        <dbReference type="ARBA" id="ARBA00012438"/>
    </source>
</evidence>
<dbReference type="RefSeq" id="WP_094986128.1">
    <property type="nucleotide sequence ID" value="NZ_NHNI01000003.1"/>
</dbReference>
<dbReference type="PANTHER" id="PTHR43047">
    <property type="entry name" value="TWO-COMPONENT HISTIDINE PROTEIN KINASE"/>
    <property type="match status" value="1"/>
</dbReference>
<dbReference type="SMART" id="SM00387">
    <property type="entry name" value="HATPase_c"/>
    <property type="match status" value="1"/>
</dbReference>
<evidence type="ECO:0000256" key="9">
    <source>
        <dbReference type="SAM" id="Phobius"/>
    </source>
</evidence>
<dbReference type="EMBL" id="NHNI01000003">
    <property type="protein sequence ID" value="OZY83852.1"/>
    <property type="molecule type" value="Genomic_DNA"/>
</dbReference>
<feature type="transmembrane region" description="Helical" evidence="9">
    <location>
        <begin position="477"/>
        <end position="497"/>
    </location>
</feature>
<dbReference type="SMART" id="SM00388">
    <property type="entry name" value="HisKA"/>
    <property type="match status" value="1"/>
</dbReference>
<evidence type="ECO:0000256" key="6">
    <source>
        <dbReference type="ARBA" id="ARBA00023012"/>
    </source>
</evidence>
<dbReference type="SUPFAM" id="SSF47384">
    <property type="entry name" value="Homodimeric domain of signal transducing histidine kinase"/>
    <property type="match status" value="1"/>
</dbReference>
<keyword evidence="6" id="KW-0902">Two-component regulatory system</keyword>
<dbReference type="SUPFAM" id="SSF52172">
    <property type="entry name" value="CheY-like"/>
    <property type="match status" value="1"/>
</dbReference>
<dbReference type="AlphaFoldDB" id="A0A266Q1X8"/>
<feature type="transmembrane region" description="Helical" evidence="9">
    <location>
        <begin position="73"/>
        <end position="95"/>
    </location>
</feature>
<comment type="caution">
    <text evidence="12">The sequence shown here is derived from an EMBL/GenBank/DDBJ whole genome shotgun (WGS) entry which is preliminary data.</text>
</comment>
<dbReference type="InterPro" id="IPR036097">
    <property type="entry name" value="HisK_dim/P_sf"/>
</dbReference>
<feature type="modified residue" description="4-aspartylphosphate" evidence="7">
    <location>
        <position position="1004"/>
    </location>
</feature>
<dbReference type="PRINTS" id="PR00344">
    <property type="entry name" value="BCTRLSENSOR"/>
</dbReference>
<dbReference type="InterPro" id="IPR005467">
    <property type="entry name" value="His_kinase_dom"/>
</dbReference>
<feature type="transmembrane region" description="Helical" evidence="9">
    <location>
        <begin position="448"/>
        <end position="471"/>
    </location>
</feature>
<feature type="domain" description="Histidine kinase" evidence="10">
    <location>
        <begin position="709"/>
        <end position="925"/>
    </location>
</feature>
<feature type="transmembrane region" description="Helical" evidence="9">
    <location>
        <begin position="381"/>
        <end position="403"/>
    </location>
</feature>
<dbReference type="Gene3D" id="1.10.287.130">
    <property type="match status" value="1"/>
</dbReference>
<name>A0A266Q1X8_9GAMM</name>
<dbReference type="InterPro" id="IPR004358">
    <property type="entry name" value="Sig_transdc_His_kin-like_C"/>
</dbReference>
<dbReference type="SUPFAM" id="SSF55874">
    <property type="entry name" value="ATPase domain of HSP90 chaperone/DNA topoisomerase II/histidine kinase"/>
    <property type="match status" value="1"/>
</dbReference>
<organism evidence="12 13">
    <name type="scientific">Cellvibrio mixtus</name>
    <dbReference type="NCBI Taxonomy" id="39650"/>
    <lineage>
        <taxon>Bacteria</taxon>
        <taxon>Pseudomonadati</taxon>
        <taxon>Pseudomonadota</taxon>
        <taxon>Gammaproteobacteria</taxon>
        <taxon>Cellvibrionales</taxon>
        <taxon>Cellvibrionaceae</taxon>
        <taxon>Cellvibrio</taxon>
    </lineage>
</organism>
<dbReference type="PROSITE" id="PS50109">
    <property type="entry name" value="HIS_KIN"/>
    <property type="match status" value="1"/>
</dbReference>
<dbReference type="InterPro" id="IPR011006">
    <property type="entry name" value="CheY-like_superfamily"/>
</dbReference>
<proteinExistence type="predicted"/>
<dbReference type="EC" id="2.7.13.3" evidence="2"/>
<dbReference type="CDD" id="cd00082">
    <property type="entry name" value="HisKA"/>
    <property type="match status" value="1"/>
</dbReference>
<feature type="compositionally biased region" description="Basic and acidic residues" evidence="8">
    <location>
        <begin position="1039"/>
        <end position="1049"/>
    </location>
</feature>
<feature type="transmembrane region" description="Helical" evidence="9">
    <location>
        <begin position="279"/>
        <end position="308"/>
    </location>
</feature>
<evidence type="ECO:0000256" key="8">
    <source>
        <dbReference type="SAM" id="MobiDB-lite"/>
    </source>
</evidence>
<feature type="transmembrane region" description="Helical" evidence="9">
    <location>
        <begin position="328"/>
        <end position="349"/>
    </location>
</feature>
<dbReference type="Gene3D" id="3.30.565.10">
    <property type="entry name" value="Histidine kinase-like ATPase, C-terminal domain"/>
    <property type="match status" value="1"/>
</dbReference>
<dbReference type="Gene3D" id="3.40.50.2300">
    <property type="match status" value="1"/>
</dbReference>
<keyword evidence="9" id="KW-0812">Transmembrane</keyword>
<dbReference type="Gene3D" id="1.10.4160.10">
    <property type="entry name" value="Hydantoin permease"/>
    <property type="match status" value="1"/>
</dbReference>
<comment type="catalytic activity">
    <reaction evidence="1">
        <text>ATP + protein L-histidine = ADP + protein N-phospho-L-histidine.</text>
        <dbReference type="EC" id="2.7.13.3"/>
    </reaction>
</comment>
<dbReference type="CDD" id="cd00156">
    <property type="entry name" value="REC"/>
    <property type="match status" value="1"/>
</dbReference>
<evidence type="ECO:0000256" key="5">
    <source>
        <dbReference type="ARBA" id="ARBA00022777"/>
    </source>
</evidence>
<evidence type="ECO:0000256" key="7">
    <source>
        <dbReference type="PROSITE-ProRule" id="PRU00169"/>
    </source>
</evidence>
<feature type="transmembrane region" description="Helical" evidence="9">
    <location>
        <begin position="599"/>
        <end position="619"/>
    </location>
</feature>